<evidence type="ECO:0000256" key="14">
    <source>
        <dbReference type="PIRSR" id="PIRSR002811-1"/>
    </source>
</evidence>
<comment type="subunit">
    <text evidence="12">Monomer. Interacts with DnaB.</text>
</comment>
<keyword evidence="1 12" id="KW-0240">DNA-directed RNA polymerase</keyword>
<evidence type="ECO:0000256" key="5">
    <source>
        <dbReference type="ARBA" id="ARBA00022705"/>
    </source>
</evidence>
<keyword evidence="6 13" id="KW-0479">Metal-binding</keyword>
<dbReference type="InterPro" id="IPR006171">
    <property type="entry name" value="TOPRIM_dom"/>
</dbReference>
<dbReference type="SUPFAM" id="SSF56731">
    <property type="entry name" value="DNA primase core"/>
    <property type="match status" value="1"/>
</dbReference>
<keyword evidence="7 14" id="KW-0863">Zinc-finger</keyword>
<dbReference type="GO" id="GO:0006269">
    <property type="term" value="P:DNA replication, synthesis of primer"/>
    <property type="evidence" value="ECO:0007669"/>
    <property type="project" value="UniProtKB-UniRule"/>
</dbReference>
<dbReference type="Gene3D" id="1.10.860.10">
    <property type="entry name" value="DNAb Helicase, Chain A"/>
    <property type="match status" value="1"/>
</dbReference>
<dbReference type="FunFam" id="3.90.580.10:FF:000001">
    <property type="entry name" value="DNA primase"/>
    <property type="match status" value="1"/>
</dbReference>
<comment type="catalytic activity">
    <reaction evidence="12">
        <text>ssDNA + n NTP = ssDNA/pppN(pN)n-1 hybrid + (n-1) diphosphate.</text>
        <dbReference type="EC" id="2.7.7.101"/>
    </reaction>
</comment>
<dbReference type="CDD" id="cd03364">
    <property type="entry name" value="TOPRIM_DnaG_primases"/>
    <property type="match status" value="1"/>
</dbReference>
<dbReference type="GO" id="GO:1990077">
    <property type="term" value="C:primosome complex"/>
    <property type="evidence" value="ECO:0007669"/>
    <property type="project" value="UniProtKB-KW"/>
</dbReference>
<keyword evidence="10 12" id="KW-0238">DNA-binding</keyword>
<dbReference type="SMART" id="SM00400">
    <property type="entry name" value="ZnF_CHCC"/>
    <property type="match status" value="1"/>
</dbReference>
<dbReference type="Pfam" id="PF10410">
    <property type="entry name" value="DnaB_bind"/>
    <property type="match status" value="1"/>
</dbReference>
<dbReference type="STRING" id="1122149.FD44_GL001669"/>
<dbReference type="InterPro" id="IPR002694">
    <property type="entry name" value="Znf_CHC2"/>
</dbReference>
<accession>A0A4R5NNL7</accession>
<comment type="cofactor">
    <cofactor evidence="13 14">
        <name>Zn(2+)</name>
        <dbReference type="ChEBI" id="CHEBI:29105"/>
    </cofactor>
    <text evidence="13 14">Binds 1 zinc ion per monomer.</text>
</comment>
<feature type="zinc finger region" description="CHC2-type" evidence="14">
    <location>
        <begin position="39"/>
        <end position="63"/>
    </location>
</feature>
<protein>
    <recommendedName>
        <fullName evidence="12 13">DNA primase</fullName>
        <ecNumber evidence="12">2.7.7.101</ecNumber>
    </recommendedName>
</protein>
<dbReference type="GO" id="GO:0003899">
    <property type="term" value="F:DNA-directed RNA polymerase activity"/>
    <property type="evidence" value="ECO:0007669"/>
    <property type="project" value="UniProtKB-UniRule"/>
</dbReference>
<dbReference type="EMBL" id="PUFO01000045">
    <property type="protein sequence ID" value="TDG78069.1"/>
    <property type="molecule type" value="Genomic_DNA"/>
</dbReference>
<evidence type="ECO:0000259" key="15">
    <source>
        <dbReference type="PROSITE" id="PS50880"/>
    </source>
</evidence>
<name>A0A4R5NNL7_9LACO</name>
<dbReference type="GO" id="GO:0005737">
    <property type="term" value="C:cytoplasm"/>
    <property type="evidence" value="ECO:0007669"/>
    <property type="project" value="TreeGrafter"/>
</dbReference>
<evidence type="ECO:0000313" key="16">
    <source>
        <dbReference type="EMBL" id="TDG78069.1"/>
    </source>
</evidence>
<sequence>MANIPEEVIEQVRKETNIADVIGQYVQLKKSGNNLFGLCPFQEERTPSFSVSESKQIYHCFSCGRGGSVFNFIMEIEGLSFKEAIGKVAEFSHIQLPENVENDLSDGVSTETTVNQQLIDFHEQAAKLYHHILVNTEMGEPALKYLNDRGLSDEIISTYNLGFAPDKRLLLPFFQEKKADFQLLRQSGLFIENQEGQLRDRFSGRVMFPIRNQSGKTIAFSGRVLVKAENSPKYLNSPETDIFNKRKVLFNFDIARAAGRQTGDLVLFEGFMDVIAAYRAGVKNGIASMGTSLTSDQIVAIERITKKLVICYDGDEPGQDATNRAIGLLNDEPNLNLNIVQIPERLDPDEYLKKYGSDKFQKLITGAVETPIGFKIQFLKKNRNLDNESEQLDYINDVLKVLVTLSSPVEQDIYLNQLSSNFHLDKETLKQQLSDLRQTMPRQEHRAGSNQQQHRPEVDVVYHRQVHKIDRTERGERNLLVRMLHDRNVWLKVTAVEAFHFIHDDYQSIYLLAEGYFETHHEDYNSAQFIDFVKDKRLQQIIVELELSQISAESTTTEIDDYLNVIMNQAPIDSQLISLKQALVDAVRLGDSSREREVTFEIIKLQQQIQREKQA</sequence>
<keyword evidence="11 12" id="KW-0804">Transcription</keyword>
<keyword evidence="17" id="KW-1185">Reference proteome</keyword>
<evidence type="ECO:0000313" key="17">
    <source>
        <dbReference type="Proteomes" id="UP000294854"/>
    </source>
</evidence>
<dbReference type="GO" id="GO:0000428">
    <property type="term" value="C:DNA-directed RNA polymerase complex"/>
    <property type="evidence" value="ECO:0007669"/>
    <property type="project" value="UniProtKB-KW"/>
</dbReference>
<organism evidence="16 17">
    <name type="scientific">Secundilactobacillus malefermentans</name>
    <dbReference type="NCBI Taxonomy" id="176292"/>
    <lineage>
        <taxon>Bacteria</taxon>
        <taxon>Bacillati</taxon>
        <taxon>Bacillota</taxon>
        <taxon>Bacilli</taxon>
        <taxon>Lactobacillales</taxon>
        <taxon>Lactobacillaceae</taxon>
        <taxon>Secundilactobacillus</taxon>
    </lineage>
</organism>
<dbReference type="OrthoDB" id="9803773at2"/>
<dbReference type="PROSITE" id="PS50880">
    <property type="entry name" value="TOPRIM"/>
    <property type="match status" value="1"/>
</dbReference>
<dbReference type="GO" id="GO:0008270">
    <property type="term" value="F:zinc ion binding"/>
    <property type="evidence" value="ECO:0007669"/>
    <property type="project" value="UniProtKB-KW"/>
</dbReference>
<evidence type="ECO:0000256" key="4">
    <source>
        <dbReference type="ARBA" id="ARBA00022695"/>
    </source>
</evidence>
<evidence type="ECO:0000256" key="11">
    <source>
        <dbReference type="ARBA" id="ARBA00023163"/>
    </source>
</evidence>
<feature type="domain" description="Toprim" evidence="15">
    <location>
        <begin position="263"/>
        <end position="347"/>
    </location>
</feature>
<evidence type="ECO:0000256" key="10">
    <source>
        <dbReference type="ARBA" id="ARBA00023125"/>
    </source>
</evidence>
<dbReference type="PANTHER" id="PTHR30313">
    <property type="entry name" value="DNA PRIMASE"/>
    <property type="match status" value="1"/>
</dbReference>
<proteinExistence type="inferred from homology"/>
<dbReference type="InterPro" id="IPR050219">
    <property type="entry name" value="DnaG_primase"/>
</dbReference>
<evidence type="ECO:0000256" key="1">
    <source>
        <dbReference type="ARBA" id="ARBA00022478"/>
    </source>
</evidence>
<dbReference type="Pfam" id="PF08275">
    <property type="entry name" value="DNAG_N"/>
    <property type="match status" value="1"/>
</dbReference>
<keyword evidence="3 12" id="KW-0808">Transferase</keyword>
<dbReference type="GO" id="GO:0003677">
    <property type="term" value="F:DNA binding"/>
    <property type="evidence" value="ECO:0007669"/>
    <property type="project" value="UniProtKB-KW"/>
</dbReference>
<dbReference type="PIRSF" id="PIRSF002811">
    <property type="entry name" value="DnaG"/>
    <property type="match status" value="1"/>
</dbReference>
<dbReference type="HAMAP" id="MF_00974">
    <property type="entry name" value="DNA_primase_DnaG"/>
    <property type="match status" value="1"/>
</dbReference>
<dbReference type="Gene3D" id="3.40.1360.10">
    <property type="match status" value="1"/>
</dbReference>
<dbReference type="InterPro" id="IPR034151">
    <property type="entry name" value="TOPRIM_DnaG_bac"/>
</dbReference>
<comment type="function">
    <text evidence="12 13">RNA polymerase that catalyzes the synthesis of short RNA molecules used as primers for DNA polymerase during DNA replication.</text>
</comment>
<dbReference type="InterPro" id="IPR019475">
    <property type="entry name" value="DNA_primase_DnaB-bd"/>
</dbReference>
<dbReference type="Gene3D" id="3.90.580.10">
    <property type="entry name" value="Zinc finger, CHC2-type domain"/>
    <property type="match status" value="1"/>
</dbReference>
<evidence type="ECO:0000256" key="6">
    <source>
        <dbReference type="ARBA" id="ARBA00022723"/>
    </source>
</evidence>
<dbReference type="SUPFAM" id="SSF57783">
    <property type="entry name" value="Zinc beta-ribbon"/>
    <property type="match status" value="1"/>
</dbReference>
<dbReference type="InterPro" id="IPR006295">
    <property type="entry name" value="DNA_primase_DnaG"/>
</dbReference>
<dbReference type="Proteomes" id="UP000294854">
    <property type="component" value="Unassembled WGS sequence"/>
</dbReference>
<dbReference type="Pfam" id="PF13155">
    <property type="entry name" value="Toprim_2"/>
    <property type="match status" value="1"/>
</dbReference>
<comment type="caution">
    <text evidence="12">Lacks conserved residue(s) required for the propagation of feature annotation.</text>
</comment>
<evidence type="ECO:0000256" key="3">
    <source>
        <dbReference type="ARBA" id="ARBA00022679"/>
    </source>
</evidence>
<keyword evidence="2 12" id="KW-0639">Primosome</keyword>
<evidence type="ECO:0000256" key="2">
    <source>
        <dbReference type="ARBA" id="ARBA00022515"/>
    </source>
</evidence>
<evidence type="ECO:0000256" key="12">
    <source>
        <dbReference type="HAMAP-Rule" id="MF_00974"/>
    </source>
</evidence>
<reference evidence="16 17" key="1">
    <citation type="journal article" date="2019" name="Appl. Microbiol. Biotechnol.">
        <title>Uncovering carbohydrate metabolism through a genotype-phenotype association study of 56 lactic acid bacteria genomes.</title>
        <authorList>
            <person name="Buron-Moles G."/>
            <person name="Chailyan A."/>
            <person name="Dolejs I."/>
            <person name="Forster J."/>
            <person name="Miks M.H."/>
        </authorList>
    </citation>
    <scope>NUCLEOTIDE SEQUENCE [LARGE SCALE GENOMIC DNA]</scope>
    <source>
        <strain evidence="16 17">ATCC 49373</strain>
    </source>
</reference>
<comment type="similarity">
    <text evidence="12 13">Belongs to the DnaG primase family.</text>
</comment>
<dbReference type="InterPro" id="IPR036977">
    <property type="entry name" value="DNA_primase_Znf_CHC2"/>
</dbReference>
<evidence type="ECO:0000256" key="9">
    <source>
        <dbReference type="ARBA" id="ARBA00022842"/>
    </source>
</evidence>
<dbReference type="InterPro" id="IPR013264">
    <property type="entry name" value="DNAG_N"/>
</dbReference>
<dbReference type="InterPro" id="IPR030846">
    <property type="entry name" value="DnaG_bac"/>
</dbReference>
<keyword evidence="8 13" id="KW-0862">Zinc</keyword>
<keyword evidence="5 12" id="KW-0235">DNA replication</keyword>
<keyword evidence="4 12" id="KW-0548">Nucleotidyltransferase</keyword>
<dbReference type="RefSeq" id="WP_010619756.1">
    <property type="nucleotide sequence ID" value="NZ_PUFO01000045.1"/>
</dbReference>
<evidence type="ECO:0000256" key="8">
    <source>
        <dbReference type="ARBA" id="ARBA00022833"/>
    </source>
</evidence>
<dbReference type="EC" id="2.7.7.101" evidence="12"/>
<evidence type="ECO:0000256" key="7">
    <source>
        <dbReference type="ARBA" id="ARBA00022771"/>
    </source>
</evidence>
<keyword evidence="9" id="KW-0460">Magnesium</keyword>
<dbReference type="NCBIfam" id="TIGR01391">
    <property type="entry name" value="dnaG"/>
    <property type="match status" value="1"/>
</dbReference>
<dbReference type="InterPro" id="IPR016136">
    <property type="entry name" value="DNA_helicase_N/primase_C"/>
</dbReference>
<evidence type="ECO:0000256" key="13">
    <source>
        <dbReference type="PIRNR" id="PIRNR002811"/>
    </source>
</evidence>
<dbReference type="Pfam" id="PF01807">
    <property type="entry name" value="Zn_ribbon_DnaG"/>
    <property type="match status" value="1"/>
</dbReference>
<dbReference type="PANTHER" id="PTHR30313:SF2">
    <property type="entry name" value="DNA PRIMASE"/>
    <property type="match status" value="1"/>
</dbReference>
<dbReference type="FunFam" id="3.90.980.10:FF:000001">
    <property type="entry name" value="DNA primase"/>
    <property type="match status" value="1"/>
</dbReference>
<dbReference type="Gene3D" id="3.90.980.10">
    <property type="entry name" value="DNA primase, catalytic core, N-terminal domain"/>
    <property type="match status" value="1"/>
</dbReference>
<dbReference type="InterPro" id="IPR037068">
    <property type="entry name" value="DNA_primase_core_N_sf"/>
</dbReference>
<dbReference type="AlphaFoldDB" id="A0A4R5NNL7"/>
<gene>
    <name evidence="12" type="primary">dnaG</name>
    <name evidence="16" type="ORF">C5L31_001304</name>
</gene>
<comment type="caution">
    <text evidence="16">The sequence shown here is derived from an EMBL/GenBank/DDBJ whole genome shotgun (WGS) entry which is preliminary data.</text>
</comment>
<dbReference type="SMART" id="SM00493">
    <property type="entry name" value="TOPRIM"/>
    <property type="match status" value="1"/>
</dbReference>